<evidence type="ECO:0000313" key="2">
    <source>
        <dbReference type="Proteomes" id="UP001501169"/>
    </source>
</evidence>
<gene>
    <name evidence="1" type="ORF">GCM10009098_13270</name>
</gene>
<keyword evidence="2" id="KW-1185">Reference proteome</keyword>
<reference evidence="2" key="1">
    <citation type="journal article" date="2019" name="Int. J. Syst. Evol. Microbiol.">
        <title>The Global Catalogue of Microorganisms (GCM) 10K type strain sequencing project: providing services to taxonomists for standard genome sequencing and annotation.</title>
        <authorList>
            <consortium name="The Broad Institute Genomics Platform"/>
            <consortium name="The Broad Institute Genome Sequencing Center for Infectious Disease"/>
            <person name="Wu L."/>
            <person name="Ma J."/>
        </authorList>
    </citation>
    <scope>NUCLEOTIDE SEQUENCE [LARGE SCALE GENOMIC DNA]</scope>
    <source>
        <strain evidence="2">JCM 14331</strain>
    </source>
</reference>
<dbReference type="Proteomes" id="UP001501169">
    <property type="component" value="Unassembled WGS sequence"/>
</dbReference>
<protein>
    <submittedName>
        <fullName evidence="1">Uncharacterized protein</fullName>
    </submittedName>
</protein>
<sequence>MKLSSGSGEVMMTQYRVKFDFVVYFTNGGSLSAQDFRLDIAQSDISDDALAAYLIQDMRLLMAGRVDISNKHILQEPHKRSAIDSDSLPQATVELGQQQLSAAELVTLARHNPVRIVAADGESYTLARLVR</sequence>
<dbReference type="EMBL" id="BAAAEO010000002">
    <property type="protein sequence ID" value="GAA0547035.1"/>
    <property type="molecule type" value="Genomic_DNA"/>
</dbReference>
<proteinExistence type="predicted"/>
<dbReference type="RefSeq" id="WP_226766311.1">
    <property type="nucleotide sequence ID" value="NZ_BAAAEO010000002.1"/>
</dbReference>
<comment type="caution">
    <text evidence="1">The sequence shown here is derived from an EMBL/GenBank/DDBJ whole genome shotgun (WGS) entry which is preliminary data.</text>
</comment>
<organism evidence="1 2">
    <name type="scientific">Rheinheimera aquimaris</name>
    <dbReference type="NCBI Taxonomy" id="412437"/>
    <lineage>
        <taxon>Bacteria</taxon>
        <taxon>Pseudomonadati</taxon>
        <taxon>Pseudomonadota</taxon>
        <taxon>Gammaproteobacteria</taxon>
        <taxon>Chromatiales</taxon>
        <taxon>Chromatiaceae</taxon>
        <taxon>Rheinheimera</taxon>
    </lineage>
</organism>
<name>A0ABP3NKM3_9GAMM</name>
<accession>A0ABP3NKM3</accession>
<evidence type="ECO:0000313" key="1">
    <source>
        <dbReference type="EMBL" id="GAA0547035.1"/>
    </source>
</evidence>